<name>A0A6C2CNM6_9RHOO</name>
<dbReference type="Proteomes" id="UP000389128">
    <property type="component" value="Unassembled WGS sequence"/>
</dbReference>
<dbReference type="Gene3D" id="1.10.10.10">
    <property type="entry name" value="Winged helix-like DNA-binding domain superfamily/Winged helix DNA-binding domain"/>
    <property type="match status" value="1"/>
</dbReference>
<comment type="similarity">
    <text evidence="1">Belongs to the LysR transcriptional regulatory family.</text>
</comment>
<dbReference type="FunFam" id="1.10.10.10:FF:000001">
    <property type="entry name" value="LysR family transcriptional regulator"/>
    <property type="match status" value="1"/>
</dbReference>
<keyword evidence="2" id="KW-0805">Transcription regulation</keyword>
<dbReference type="GO" id="GO:0003677">
    <property type="term" value="F:DNA binding"/>
    <property type="evidence" value="ECO:0007669"/>
    <property type="project" value="UniProtKB-KW"/>
</dbReference>
<dbReference type="CDD" id="cd08422">
    <property type="entry name" value="PBP2_CrgA_like"/>
    <property type="match status" value="1"/>
</dbReference>
<dbReference type="PROSITE" id="PS50931">
    <property type="entry name" value="HTH_LYSR"/>
    <property type="match status" value="1"/>
</dbReference>
<dbReference type="SUPFAM" id="SSF46785">
    <property type="entry name" value="Winged helix' DNA-binding domain"/>
    <property type="match status" value="1"/>
</dbReference>
<dbReference type="RefSeq" id="WP_148579989.1">
    <property type="nucleotide sequence ID" value="NZ_SDKK01000014.1"/>
</dbReference>
<dbReference type="PANTHER" id="PTHR30537">
    <property type="entry name" value="HTH-TYPE TRANSCRIPTIONAL REGULATOR"/>
    <property type="match status" value="1"/>
</dbReference>
<proteinExistence type="inferred from homology"/>
<evidence type="ECO:0000313" key="7">
    <source>
        <dbReference type="Proteomes" id="UP000389128"/>
    </source>
</evidence>
<dbReference type="GO" id="GO:0003700">
    <property type="term" value="F:DNA-binding transcription factor activity"/>
    <property type="evidence" value="ECO:0007669"/>
    <property type="project" value="InterPro"/>
</dbReference>
<dbReference type="InterPro" id="IPR005119">
    <property type="entry name" value="LysR_subst-bd"/>
</dbReference>
<evidence type="ECO:0000313" key="6">
    <source>
        <dbReference type="EMBL" id="TYC55129.1"/>
    </source>
</evidence>
<evidence type="ECO:0000256" key="1">
    <source>
        <dbReference type="ARBA" id="ARBA00009437"/>
    </source>
</evidence>
<keyword evidence="7" id="KW-1185">Reference proteome</keyword>
<protein>
    <submittedName>
        <fullName evidence="6">LysR family transcriptional regulator</fullName>
    </submittedName>
</protein>
<reference evidence="6 7" key="1">
    <citation type="submission" date="2019-01" db="EMBL/GenBank/DDBJ databases">
        <title>Zoogloea oleivorans genome sequencing and assembly.</title>
        <authorList>
            <person name="Tancsics A."/>
            <person name="Farkas M."/>
            <person name="Kriszt B."/>
            <person name="Maroti G."/>
            <person name="Horvath B."/>
        </authorList>
    </citation>
    <scope>NUCLEOTIDE SEQUENCE [LARGE SCALE GENOMIC DNA]</scope>
    <source>
        <strain evidence="6 7">Buc</strain>
    </source>
</reference>
<dbReference type="OrthoDB" id="8705920at2"/>
<feature type="domain" description="HTH lysR-type" evidence="5">
    <location>
        <begin position="1"/>
        <end position="59"/>
    </location>
</feature>
<sequence length="302" mass="32731">MNSFKEIEAFVSVATRGSLSAAARADGVTPAMMGRRIDTLEERLGVKLLVRTTRKLSLTFEGSAFLEDCQRILNDLANAEASVSLGGVKASGHIKVSAPAGFGRRHVAPLVRDFLITHPDVSCSLDLSDRVVDLVNEGVDCAIRIGELADSTLVSVRLADNRRVVVASPAYLARHGIPATPEALAAHNCLALNPQRGWVFSNPEDPGHTQVQKVSGRFECNDGTVLREWALGGLGLAWRSMWEVEADLASGALVSVLDAFAAPTTGIYAVFPQNRRLPLRVRLLIDYLRASYGRPDYWRVGD</sequence>
<evidence type="ECO:0000256" key="3">
    <source>
        <dbReference type="ARBA" id="ARBA00023125"/>
    </source>
</evidence>
<gene>
    <name evidence="6" type="ORF">ETQ85_15545</name>
</gene>
<evidence type="ECO:0000256" key="4">
    <source>
        <dbReference type="ARBA" id="ARBA00023163"/>
    </source>
</evidence>
<organism evidence="6 7">
    <name type="scientific">Zoogloea oleivorans</name>
    <dbReference type="NCBI Taxonomy" id="1552750"/>
    <lineage>
        <taxon>Bacteria</taxon>
        <taxon>Pseudomonadati</taxon>
        <taxon>Pseudomonadota</taxon>
        <taxon>Betaproteobacteria</taxon>
        <taxon>Rhodocyclales</taxon>
        <taxon>Zoogloeaceae</taxon>
        <taxon>Zoogloea</taxon>
    </lineage>
</organism>
<keyword evidence="3" id="KW-0238">DNA-binding</keyword>
<dbReference type="SUPFAM" id="SSF53850">
    <property type="entry name" value="Periplasmic binding protein-like II"/>
    <property type="match status" value="1"/>
</dbReference>
<dbReference type="PANTHER" id="PTHR30537:SF5">
    <property type="entry name" value="HTH-TYPE TRANSCRIPTIONAL ACTIVATOR TTDR-RELATED"/>
    <property type="match status" value="1"/>
</dbReference>
<comment type="caution">
    <text evidence="6">The sequence shown here is derived from an EMBL/GenBank/DDBJ whole genome shotgun (WGS) entry which is preliminary data.</text>
</comment>
<dbReference type="AlphaFoldDB" id="A0A6C2CNM6"/>
<dbReference type="Pfam" id="PF00126">
    <property type="entry name" value="HTH_1"/>
    <property type="match status" value="1"/>
</dbReference>
<dbReference type="Pfam" id="PF03466">
    <property type="entry name" value="LysR_substrate"/>
    <property type="match status" value="1"/>
</dbReference>
<evidence type="ECO:0000259" key="5">
    <source>
        <dbReference type="PROSITE" id="PS50931"/>
    </source>
</evidence>
<dbReference type="Gene3D" id="3.40.190.290">
    <property type="match status" value="1"/>
</dbReference>
<dbReference type="EMBL" id="SDKK01000014">
    <property type="protein sequence ID" value="TYC55129.1"/>
    <property type="molecule type" value="Genomic_DNA"/>
</dbReference>
<accession>A0A6C2CNM6</accession>
<dbReference type="InterPro" id="IPR036388">
    <property type="entry name" value="WH-like_DNA-bd_sf"/>
</dbReference>
<dbReference type="InterPro" id="IPR058163">
    <property type="entry name" value="LysR-type_TF_proteobact-type"/>
</dbReference>
<dbReference type="InterPro" id="IPR036390">
    <property type="entry name" value="WH_DNA-bd_sf"/>
</dbReference>
<dbReference type="InterPro" id="IPR000847">
    <property type="entry name" value="LysR_HTH_N"/>
</dbReference>
<dbReference type="FunFam" id="3.40.190.290:FF:000001">
    <property type="entry name" value="Transcriptional regulator, LysR family"/>
    <property type="match status" value="1"/>
</dbReference>
<keyword evidence="4" id="KW-0804">Transcription</keyword>
<evidence type="ECO:0000256" key="2">
    <source>
        <dbReference type="ARBA" id="ARBA00023015"/>
    </source>
</evidence>